<dbReference type="AlphaFoldDB" id="A0A9D2QYC8"/>
<dbReference type="PANTHER" id="PTHR30404">
    <property type="entry name" value="N-ACETYLMURAMOYL-L-ALANINE AMIDASE"/>
    <property type="match status" value="1"/>
</dbReference>
<evidence type="ECO:0000313" key="4">
    <source>
        <dbReference type="Proteomes" id="UP000823851"/>
    </source>
</evidence>
<dbReference type="EMBL" id="DWUW01000085">
    <property type="protein sequence ID" value="HJD30894.1"/>
    <property type="molecule type" value="Genomic_DNA"/>
</dbReference>
<dbReference type="GO" id="GO:0009253">
    <property type="term" value="P:peptidoglycan catabolic process"/>
    <property type="evidence" value="ECO:0007669"/>
    <property type="project" value="InterPro"/>
</dbReference>
<reference evidence="3" key="1">
    <citation type="journal article" date="2021" name="PeerJ">
        <title>Extensive microbial diversity within the chicken gut microbiome revealed by metagenomics and culture.</title>
        <authorList>
            <person name="Gilroy R."/>
            <person name="Ravi A."/>
            <person name="Getino M."/>
            <person name="Pursley I."/>
            <person name="Horton D.L."/>
            <person name="Alikhan N.F."/>
            <person name="Baker D."/>
            <person name="Gharbi K."/>
            <person name="Hall N."/>
            <person name="Watson M."/>
            <person name="Adriaenssens E.M."/>
            <person name="Foster-Nyarko E."/>
            <person name="Jarju S."/>
            <person name="Secka A."/>
            <person name="Antonio M."/>
            <person name="Oren A."/>
            <person name="Chaudhuri R.R."/>
            <person name="La Ragione R."/>
            <person name="Hildebrand F."/>
            <person name="Pallen M.J."/>
        </authorList>
    </citation>
    <scope>NUCLEOTIDE SEQUENCE</scope>
    <source>
        <strain evidence="3">ChiHjej8B7-25341</strain>
    </source>
</reference>
<organism evidence="3 4">
    <name type="scientific">Candidatus Eisenbergiella stercorigallinarum</name>
    <dbReference type="NCBI Taxonomy" id="2838557"/>
    <lineage>
        <taxon>Bacteria</taxon>
        <taxon>Bacillati</taxon>
        <taxon>Bacillota</taxon>
        <taxon>Clostridia</taxon>
        <taxon>Lachnospirales</taxon>
        <taxon>Lachnospiraceae</taxon>
        <taxon>Eisenbergiella</taxon>
    </lineage>
</organism>
<dbReference type="EC" id="3.5.1.28" evidence="3"/>
<reference evidence="3" key="2">
    <citation type="submission" date="2021-04" db="EMBL/GenBank/DDBJ databases">
        <authorList>
            <person name="Gilroy R."/>
        </authorList>
    </citation>
    <scope>NUCLEOTIDE SEQUENCE</scope>
    <source>
        <strain evidence="3">ChiHjej8B7-25341</strain>
    </source>
</reference>
<gene>
    <name evidence="3" type="ORF">H9912_03025</name>
</gene>
<dbReference type="Pfam" id="PF01520">
    <property type="entry name" value="Amidase_3"/>
    <property type="match status" value="1"/>
</dbReference>
<comment type="caution">
    <text evidence="3">The sequence shown here is derived from an EMBL/GenBank/DDBJ whole genome shotgun (WGS) entry which is preliminary data.</text>
</comment>
<dbReference type="CDD" id="cd02696">
    <property type="entry name" value="MurNAc-LAA"/>
    <property type="match status" value="1"/>
</dbReference>
<dbReference type="InterPro" id="IPR002508">
    <property type="entry name" value="MurNAc-LAA_cat"/>
</dbReference>
<dbReference type="SUPFAM" id="SSF53187">
    <property type="entry name" value="Zn-dependent exopeptidases"/>
    <property type="match status" value="1"/>
</dbReference>
<dbReference type="Proteomes" id="UP000823851">
    <property type="component" value="Unassembled WGS sequence"/>
</dbReference>
<dbReference type="GO" id="GO:0008745">
    <property type="term" value="F:N-acetylmuramoyl-L-alanine amidase activity"/>
    <property type="evidence" value="ECO:0007669"/>
    <property type="project" value="UniProtKB-EC"/>
</dbReference>
<dbReference type="GO" id="GO:0030288">
    <property type="term" value="C:outer membrane-bounded periplasmic space"/>
    <property type="evidence" value="ECO:0007669"/>
    <property type="project" value="TreeGrafter"/>
</dbReference>
<evidence type="ECO:0000259" key="2">
    <source>
        <dbReference type="SMART" id="SM00646"/>
    </source>
</evidence>
<evidence type="ECO:0000256" key="1">
    <source>
        <dbReference type="ARBA" id="ARBA00022801"/>
    </source>
</evidence>
<accession>A0A9D2QYC8</accession>
<dbReference type="InterPro" id="IPR050695">
    <property type="entry name" value="N-acetylmuramoyl_amidase_3"/>
</dbReference>
<sequence>MRTELKEGLLKGAATVLLLSAVFWSAGQTAVLVDGNRIQTETAPVPCVVIDAGHGGIDPGKVGSNGELEKEINLKVAEKLRLFLEASDVKVVMTRTTDTGLYDENASNKKVQDMKRRVQIIEEAQPDIAVSIHQNSYEDVAIKGAQTFFYENSAAGKQAAELIQNRLAGKLDPENRRMAKANDSYYLLKKTGRPLVIVECGFLSNGEETAKLTDSYYQEKLAWHIHMALMQFLNGQKK</sequence>
<dbReference type="Gene3D" id="3.40.630.40">
    <property type="entry name" value="Zn-dependent exopeptidases"/>
    <property type="match status" value="1"/>
</dbReference>
<protein>
    <submittedName>
        <fullName evidence="3">N-acetylmuramoyl-L-alanine amidase</fullName>
        <ecNumber evidence="3">3.5.1.28</ecNumber>
    </submittedName>
</protein>
<proteinExistence type="predicted"/>
<dbReference type="PANTHER" id="PTHR30404:SF0">
    <property type="entry name" value="N-ACETYLMURAMOYL-L-ALANINE AMIDASE AMIC"/>
    <property type="match status" value="1"/>
</dbReference>
<evidence type="ECO:0000313" key="3">
    <source>
        <dbReference type="EMBL" id="HJD30894.1"/>
    </source>
</evidence>
<keyword evidence="1 3" id="KW-0378">Hydrolase</keyword>
<dbReference type="SMART" id="SM00646">
    <property type="entry name" value="Ami_3"/>
    <property type="match status" value="1"/>
</dbReference>
<name>A0A9D2QYC8_9FIRM</name>
<feature type="domain" description="MurNAc-LAA" evidence="2">
    <location>
        <begin position="118"/>
        <end position="230"/>
    </location>
</feature>